<name>A0A484HFI2_9BACT</name>
<dbReference type="SUPFAM" id="SSF52777">
    <property type="entry name" value="CoA-dependent acyltransferases"/>
    <property type="match status" value="2"/>
</dbReference>
<feature type="domain" description="Condensation" evidence="1">
    <location>
        <begin position="5"/>
        <end position="447"/>
    </location>
</feature>
<dbReference type="EMBL" id="CAACVI010000005">
    <property type="protein sequence ID" value="VEN73200.1"/>
    <property type="molecule type" value="Genomic_DNA"/>
</dbReference>
<dbReference type="InterPro" id="IPR023213">
    <property type="entry name" value="CAT-like_dom_sf"/>
</dbReference>
<dbReference type="GO" id="GO:0003824">
    <property type="term" value="F:catalytic activity"/>
    <property type="evidence" value="ECO:0007669"/>
    <property type="project" value="InterPro"/>
</dbReference>
<dbReference type="Gene3D" id="3.30.559.30">
    <property type="entry name" value="Nonribosomal peptide synthetase, condensation domain"/>
    <property type="match status" value="1"/>
</dbReference>
<dbReference type="PANTHER" id="PTHR45527:SF1">
    <property type="entry name" value="FATTY ACID SYNTHASE"/>
    <property type="match status" value="1"/>
</dbReference>
<dbReference type="InterPro" id="IPR001242">
    <property type="entry name" value="Condensation_dom"/>
</dbReference>
<evidence type="ECO:0000259" key="1">
    <source>
        <dbReference type="Pfam" id="PF00668"/>
    </source>
</evidence>
<reference evidence="2" key="1">
    <citation type="submission" date="2019-01" db="EMBL/GenBank/DDBJ databases">
        <authorList>
            <consortium name="Genoscope - CEA"/>
            <person name="William W."/>
        </authorList>
    </citation>
    <scope>NUCLEOTIDE SEQUENCE</scope>
    <source>
        <strain evidence="2">CR-1</strain>
    </source>
</reference>
<organism evidence="2">
    <name type="scientific">uncultured Desulfobacteraceae bacterium</name>
    <dbReference type="NCBI Taxonomy" id="218296"/>
    <lineage>
        <taxon>Bacteria</taxon>
        <taxon>Pseudomonadati</taxon>
        <taxon>Thermodesulfobacteriota</taxon>
        <taxon>Desulfobacteria</taxon>
        <taxon>Desulfobacterales</taxon>
        <taxon>Desulfobacteraceae</taxon>
        <taxon>environmental samples</taxon>
    </lineage>
</organism>
<protein>
    <recommendedName>
        <fullName evidence="1">Condensation domain-containing protein</fullName>
    </recommendedName>
</protein>
<dbReference type="Pfam" id="PF00668">
    <property type="entry name" value="Condensation"/>
    <property type="match status" value="1"/>
</dbReference>
<dbReference type="GO" id="GO:0005737">
    <property type="term" value="C:cytoplasm"/>
    <property type="evidence" value="ECO:0007669"/>
    <property type="project" value="TreeGrafter"/>
</dbReference>
<dbReference type="GO" id="GO:0031177">
    <property type="term" value="F:phosphopantetheine binding"/>
    <property type="evidence" value="ECO:0007669"/>
    <property type="project" value="TreeGrafter"/>
</dbReference>
<dbReference type="PANTHER" id="PTHR45527">
    <property type="entry name" value="NONRIBOSOMAL PEPTIDE SYNTHETASE"/>
    <property type="match status" value="1"/>
</dbReference>
<dbReference type="AlphaFoldDB" id="A0A484HFI2"/>
<dbReference type="Gene3D" id="3.30.559.10">
    <property type="entry name" value="Chloramphenicol acetyltransferase-like domain"/>
    <property type="match status" value="1"/>
</dbReference>
<accession>A0A484HFI2</accession>
<dbReference type="GO" id="GO:0043041">
    <property type="term" value="P:amino acid activation for nonribosomal peptide biosynthetic process"/>
    <property type="evidence" value="ECO:0007669"/>
    <property type="project" value="TreeGrafter"/>
</dbReference>
<dbReference type="GO" id="GO:0044550">
    <property type="term" value="P:secondary metabolite biosynthetic process"/>
    <property type="evidence" value="ECO:0007669"/>
    <property type="project" value="TreeGrafter"/>
</dbReference>
<sequence length="448" mass="52685">METNNLSSRQRLMVNHNKEYKRYHISTFFYKTASQIPLNLLQNLISQLQNKHLLLRSIYTMDGCREIERPAEGWNLINEYDLRKDSAKQKAEKLALIQKPEIDLSRELPWKIAVIRWNEEETIIGFTFHHVVFDAYSLTKLLSTIFAILQGKYVEILGDDYSIFVDLEKRLCASAEGEKAKIFWGKELEKSRLQITYKDKYICKRDSHKILSGNSSEYGKVISQYEDIASRGHSFAYPISLSGKIRAFCSRNQIRRNILLQYIYMMSIARLNNQKDIVMGNIVTHPRNKKLKNILGPCVNTIFSRLVIEKNMNRLEHLKEFNHTLIRQLRYYWYPQIKILEMKREEWNISPRNFDIAMPVIFNYIRSKLIAEGDMLNKLSHTVKGGIALTGIAPEKSFVWSNTDIVLIIVVRDNEIKGNLRIKKRKFKEAFGRELIEEMKKLLREILE</sequence>
<gene>
    <name evidence="2" type="ORF">EPICR_130017</name>
</gene>
<proteinExistence type="predicted"/>
<evidence type="ECO:0000313" key="2">
    <source>
        <dbReference type="EMBL" id="VEN73200.1"/>
    </source>
</evidence>